<dbReference type="InterPro" id="IPR002305">
    <property type="entry name" value="aa-tRNA-synth_Ic"/>
</dbReference>
<dbReference type="InterPro" id="IPR050203">
    <property type="entry name" value="Trp-tRNA_synthetase"/>
</dbReference>
<comment type="similarity">
    <text evidence="1 10">Belongs to the class-I aminoacyl-tRNA synthetase family.</text>
</comment>
<dbReference type="GO" id="GO:0004830">
    <property type="term" value="F:tryptophan-tRNA ligase activity"/>
    <property type="evidence" value="ECO:0007669"/>
    <property type="project" value="UniProtKB-UniRule"/>
</dbReference>
<dbReference type="PANTHER" id="PTHR43766">
    <property type="entry name" value="TRYPTOPHAN--TRNA LIGASE, MITOCHONDRIAL"/>
    <property type="match status" value="1"/>
</dbReference>
<dbReference type="SUPFAM" id="SSF52374">
    <property type="entry name" value="Nucleotidylyl transferase"/>
    <property type="match status" value="1"/>
</dbReference>
<comment type="catalytic activity">
    <reaction evidence="8">
        <text>tRNA(Trp) + L-tryptophan + ATP = L-tryptophyl-tRNA(Trp) + AMP + diphosphate + H(+)</text>
        <dbReference type="Rhea" id="RHEA:24080"/>
        <dbReference type="Rhea" id="RHEA-COMP:9671"/>
        <dbReference type="Rhea" id="RHEA-COMP:9705"/>
        <dbReference type="ChEBI" id="CHEBI:15378"/>
        <dbReference type="ChEBI" id="CHEBI:30616"/>
        <dbReference type="ChEBI" id="CHEBI:33019"/>
        <dbReference type="ChEBI" id="CHEBI:57912"/>
        <dbReference type="ChEBI" id="CHEBI:78442"/>
        <dbReference type="ChEBI" id="CHEBI:78535"/>
        <dbReference type="ChEBI" id="CHEBI:456215"/>
        <dbReference type="EC" id="6.1.1.2"/>
    </reaction>
</comment>
<dbReference type="Gene3D" id="1.10.240.10">
    <property type="entry name" value="Tyrosyl-Transfer RNA Synthetase"/>
    <property type="match status" value="1"/>
</dbReference>
<accession>A0A1F5EL13</accession>
<evidence type="ECO:0000256" key="6">
    <source>
        <dbReference type="ARBA" id="ARBA00022917"/>
    </source>
</evidence>
<dbReference type="GO" id="GO:0005829">
    <property type="term" value="C:cytosol"/>
    <property type="evidence" value="ECO:0007669"/>
    <property type="project" value="TreeGrafter"/>
</dbReference>
<dbReference type="PANTHER" id="PTHR43766:SF1">
    <property type="entry name" value="TRYPTOPHAN--TRNA LIGASE, MITOCHONDRIAL"/>
    <property type="match status" value="1"/>
</dbReference>
<dbReference type="Pfam" id="PF00579">
    <property type="entry name" value="tRNA-synt_1b"/>
    <property type="match status" value="1"/>
</dbReference>
<evidence type="ECO:0000313" key="11">
    <source>
        <dbReference type="EMBL" id="OGD67914.1"/>
    </source>
</evidence>
<dbReference type="InterPro" id="IPR001412">
    <property type="entry name" value="aa-tRNA-synth_I_CS"/>
</dbReference>
<evidence type="ECO:0000256" key="10">
    <source>
        <dbReference type="RuleBase" id="RU363036"/>
    </source>
</evidence>
<dbReference type="CDD" id="cd00806">
    <property type="entry name" value="TrpRS_core"/>
    <property type="match status" value="1"/>
</dbReference>
<evidence type="ECO:0000256" key="4">
    <source>
        <dbReference type="ARBA" id="ARBA00022741"/>
    </source>
</evidence>
<dbReference type="AlphaFoldDB" id="A0A1F5EL13"/>
<evidence type="ECO:0000313" key="12">
    <source>
        <dbReference type="Proteomes" id="UP000185891"/>
    </source>
</evidence>
<dbReference type="InterPro" id="IPR014729">
    <property type="entry name" value="Rossmann-like_a/b/a_fold"/>
</dbReference>
<dbReference type="NCBIfam" id="TIGR00233">
    <property type="entry name" value="trpS"/>
    <property type="match status" value="1"/>
</dbReference>
<dbReference type="EMBL" id="MFAA01000048">
    <property type="protein sequence ID" value="OGD67914.1"/>
    <property type="molecule type" value="Genomic_DNA"/>
</dbReference>
<evidence type="ECO:0000256" key="5">
    <source>
        <dbReference type="ARBA" id="ARBA00022840"/>
    </source>
</evidence>
<evidence type="ECO:0000256" key="1">
    <source>
        <dbReference type="ARBA" id="ARBA00005594"/>
    </source>
</evidence>
<keyword evidence="3 10" id="KW-0436">Ligase</keyword>
<keyword evidence="7 10" id="KW-0030">Aminoacyl-tRNA synthetase</keyword>
<dbReference type="FunFam" id="1.10.240.10:FF:000005">
    <property type="entry name" value="Tryptophan--tRNA ligase"/>
    <property type="match status" value="1"/>
</dbReference>
<proteinExistence type="inferred from homology"/>
<dbReference type="PRINTS" id="PR01039">
    <property type="entry name" value="TRNASYNTHTRP"/>
</dbReference>
<dbReference type="PROSITE" id="PS00178">
    <property type="entry name" value="AA_TRNA_LIGASE_I"/>
    <property type="match status" value="1"/>
</dbReference>
<evidence type="ECO:0000256" key="7">
    <source>
        <dbReference type="ARBA" id="ARBA00023146"/>
    </source>
</evidence>
<dbReference type="Proteomes" id="UP000185891">
    <property type="component" value="Unassembled WGS sequence"/>
</dbReference>
<dbReference type="GO" id="GO:0005524">
    <property type="term" value="F:ATP binding"/>
    <property type="evidence" value="ECO:0007669"/>
    <property type="project" value="UniProtKB-KW"/>
</dbReference>
<dbReference type="EC" id="6.1.1.2" evidence="2 9"/>
<evidence type="ECO:0000256" key="3">
    <source>
        <dbReference type="ARBA" id="ARBA00022598"/>
    </source>
</evidence>
<dbReference type="InterPro" id="IPR002306">
    <property type="entry name" value="Trp-tRNA-ligase"/>
</dbReference>
<organism evidence="11 12">
    <name type="scientific">Candidatus Campbellbacteria bacterium RIFCSPHIGHO2_12_FULL_35_10</name>
    <dbReference type="NCBI Taxonomy" id="1797578"/>
    <lineage>
        <taxon>Bacteria</taxon>
        <taxon>Candidatus Campbelliibacteriota</taxon>
    </lineage>
</organism>
<comment type="caution">
    <text evidence="11">The sequence shown here is derived from an EMBL/GenBank/DDBJ whole genome shotgun (WGS) entry which is preliminary data.</text>
</comment>
<dbReference type="Gene3D" id="3.40.50.620">
    <property type="entry name" value="HUPs"/>
    <property type="match status" value="1"/>
</dbReference>
<evidence type="ECO:0000256" key="2">
    <source>
        <dbReference type="ARBA" id="ARBA00013161"/>
    </source>
</evidence>
<gene>
    <name evidence="11" type="ORF">A3E89_02225</name>
</gene>
<dbReference type="GO" id="GO:0006436">
    <property type="term" value="P:tryptophanyl-tRNA aminoacylation"/>
    <property type="evidence" value="ECO:0007669"/>
    <property type="project" value="UniProtKB-UniRule"/>
</dbReference>
<evidence type="ECO:0000256" key="8">
    <source>
        <dbReference type="ARBA" id="ARBA00049929"/>
    </source>
</evidence>
<reference evidence="11 12" key="1">
    <citation type="journal article" date="2016" name="Nat. Commun.">
        <title>Thousands of microbial genomes shed light on interconnected biogeochemical processes in an aquifer system.</title>
        <authorList>
            <person name="Anantharaman K."/>
            <person name="Brown C.T."/>
            <person name="Hug L.A."/>
            <person name="Sharon I."/>
            <person name="Castelle C.J."/>
            <person name="Probst A.J."/>
            <person name="Thomas B.C."/>
            <person name="Singh A."/>
            <person name="Wilkins M.J."/>
            <person name="Karaoz U."/>
            <person name="Brodie E.L."/>
            <person name="Williams K.H."/>
            <person name="Hubbard S.S."/>
            <person name="Banfield J.F."/>
        </authorList>
    </citation>
    <scope>NUCLEOTIDE SEQUENCE [LARGE SCALE GENOMIC DNA]</scope>
</reference>
<name>A0A1F5EL13_9BACT</name>
<keyword evidence="5 10" id="KW-0067">ATP-binding</keyword>
<evidence type="ECO:0000256" key="9">
    <source>
        <dbReference type="NCBIfam" id="TIGR00233"/>
    </source>
</evidence>
<keyword evidence="6 10" id="KW-0648">Protein biosynthesis</keyword>
<keyword evidence="4 10" id="KW-0547">Nucleotide-binding</keyword>
<protein>
    <recommendedName>
        <fullName evidence="2 9">Tryptophan--tRNA ligase</fullName>
        <ecNumber evidence="2 9">6.1.1.2</ecNumber>
    </recommendedName>
</protein>
<sequence>MLSGVKPTGRPHIGNYFGAMKQFVDLQNDFDEVFVFIADYHAMTSDTKKLLIGQNSIELALDYLAIGLDPEKVILFRQSSVPQVTELSWIFSCLVTMPYLMRAHAFKDAEAKKKEVNVGTFNYPVLMSADILIQDADIVPVGNDQKQHLEIAREIARKFNTQYGMTFKEPQEKILEETETVIGIDGQKMSKSYGNTIPLFASDEETEKIVMSVPMDSKGIDEKKNPDDYNLYKISKLFTNKEQDDEMRTMFENGGVGYADIKKYTAKIINDYLRPMREKRKELEKNPERVLEILEKGGKIARERAEKKMEDVRKKCGLNAD</sequence>